<name>A0A9D2A864_9MICC</name>
<dbReference type="Proteomes" id="UP000824151">
    <property type="component" value="Unassembled WGS sequence"/>
</dbReference>
<dbReference type="InterPro" id="IPR000415">
    <property type="entry name" value="Nitroreductase-like"/>
</dbReference>
<feature type="domain" description="Nitroreductase" evidence="1">
    <location>
        <begin position="24"/>
        <end position="181"/>
    </location>
</feature>
<dbReference type="InterPro" id="IPR029479">
    <property type="entry name" value="Nitroreductase"/>
</dbReference>
<accession>A0A9D2A864</accession>
<gene>
    <name evidence="2" type="ORF">H9871_09225</name>
</gene>
<dbReference type="Gene3D" id="3.40.109.10">
    <property type="entry name" value="NADH Oxidase"/>
    <property type="match status" value="1"/>
</dbReference>
<dbReference type="GO" id="GO:0035527">
    <property type="term" value="F:3-hydroxypropionate dehydrogenase (NADP+) activity"/>
    <property type="evidence" value="ECO:0007669"/>
    <property type="project" value="UniProtKB-EC"/>
</dbReference>
<proteinExistence type="predicted"/>
<sequence length="207" mass="22631">MTTATTLGPVMEREALEALFEGAHTTSRFLDEPVDPQVVEDAYNDLRWAPTAMNAQSLRLTLLRDGETRDAVVEHLLGANRENTAAAPLTLVAAYDPAWHEHAQTLIPHREGMREKLEENPSMRETMGRPSAYLQIGYLILALRAHGLAVGPMTGLDPAGVDSVVHQSTGWETLAMINVGHGPDPEHENALRPRAGRLTFSNASQVL</sequence>
<dbReference type="SUPFAM" id="SSF55469">
    <property type="entry name" value="FMN-dependent nitroreductase-like"/>
    <property type="match status" value="1"/>
</dbReference>
<protein>
    <submittedName>
        <fullName evidence="2">Malonic semialdehyde reductase</fullName>
        <ecNumber evidence="2">1.1.1.298</ecNumber>
    </submittedName>
</protein>
<reference evidence="2" key="1">
    <citation type="journal article" date="2021" name="PeerJ">
        <title>Extensive microbial diversity within the chicken gut microbiome revealed by metagenomics and culture.</title>
        <authorList>
            <person name="Gilroy R."/>
            <person name="Ravi A."/>
            <person name="Getino M."/>
            <person name="Pursley I."/>
            <person name="Horton D.L."/>
            <person name="Alikhan N.F."/>
            <person name="Baker D."/>
            <person name="Gharbi K."/>
            <person name="Hall N."/>
            <person name="Watson M."/>
            <person name="Adriaenssens E.M."/>
            <person name="Foster-Nyarko E."/>
            <person name="Jarju S."/>
            <person name="Secka A."/>
            <person name="Antonio M."/>
            <person name="Oren A."/>
            <person name="Chaudhuri R.R."/>
            <person name="La Ragione R."/>
            <person name="Hildebrand F."/>
            <person name="Pallen M.J."/>
        </authorList>
    </citation>
    <scope>NUCLEOTIDE SEQUENCE</scope>
    <source>
        <strain evidence="2">ChiHejej3B27-3195</strain>
    </source>
</reference>
<dbReference type="Pfam" id="PF00881">
    <property type="entry name" value="Nitroreductase"/>
    <property type="match status" value="1"/>
</dbReference>
<evidence type="ECO:0000313" key="2">
    <source>
        <dbReference type="EMBL" id="HIX00311.1"/>
    </source>
</evidence>
<dbReference type="AlphaFoldDB" id="A0A9D2A864"/>
<dbReference type="NCBIfam" id="NF003768">
    <property type="entry name" value="PRK05365.1"/>
    <property type="match status" value="1"/>
</dbReference>
<dbReference type="PANTHER" id="PTHR43543:SF1">
    <property type="entry name" value="MALONIC SEMIALDEHYDE REDUCTASE RUTE-RELATED"/>
    <property type="match status" value="1"/>
</dbReference>
<evidence type="ECO:0000313" key="3">
    <source>
        <dbReference type="Proteomes" id="UP000824151"/>
    </source>
</evidence>
<dbReference type="EMBL" id="DXGD01000342">
    <property type="protein sequence ID" value="HIX00311.1"/>
    <property type="molecule type" value="Genomic_DNA"/>
</dbReference>
<evidence type="ECO:0000259" key="1">
    <source>
        <dbReference type="Pfam" id="PF00881"/>
    </source>
</evidence>
<keyword evidence="2" id="KW-0560">Oxidoreductase</keyword>
<dbReference type="PANTHER" id="PTHR43543">
    <property type="entry name" value="MALONIC SEMIALDEHYDE REDUCTASE RUTE-RELATED"/>
    <property type="match status" value="1"/>
</dbReference>
<reference evidence="2" key="2">
    <citation type="submission" date="2021-04" db="EMBL/GenBank/DDBJ databases">
        <authorList>
            <person name="Gilroy R."/>
        </authorList>
    </citation>
    <scope>NUCLEOTIDE SEQUENCE</scope>
    <source>
        <strain evidence="2">ChiHejej3B27-3195</strain>
    </source>
</reference>
<dbReference type="InterPro" id="IPR050461">
    <property type="entry name" value="Nitroreductase_HadB/RutE"/>
</dbReference>
<dbReference type="EC" id="1.1.1.298" evidence="2"/>
<comment type="caution">
    <text evidence="2">The sequence shown here is derived from an EMBL/GenBank/DDBJ whole genome shotgun (WGS) entry which is preliminary data.</text>
</comment>
<organism evidence="2 3">
    <name type="scientific">Candidatus Nesterenkonia stercoripullorum</name>
    <dbReference type="NCBI Taxonomy" id="2838701"/>
    <lineage>
        <taxon>Bacteria</taxon>
        <taxon>Bacillati</taxon>
        <taxon>Actinomycetota</taxon>
        <taxon>Actinomycetes</taxon>
        <taxon>Micrococcales</taxon>
        <taxon>Micrococcaceae</taxon>
        <taxon>Nesterenkonia</taxon>
    </lineage>
</organism>